<feature type="compositionally biased region" description="Acidic residues" evidence="1">
    <location>
        <begin position="67"/>
        <end position="79"/>
    </location>
</feature>
<feature type="domain" description="DUF1510" evidence="3">
    <location>
        <begin position="120"/>
        <end position="209"/>
    </location>
</feature>
<name>A0A2V3VXA7_9BACI</name>
<keyword evidence="2" id="KW-0472">Membrane</keyword>
<dbReference type="EMBL" id="QJJQ01000007">
    <property type="protein sequence ID" value="PXW86572.1"/>
    <property type="molecule type" value="Genomic_DNA"/>
</dbReference>
<dbReference type="InterPro" id="IPR009988">
    <property type="entry name" value="DUF1510"/>
</dbReference>
<reference evidence="4 5" key="1">
    <citation type="submission" date="2018-05" db="EMBL/GenBank/DDBJ databases">
        <title>Genomic Encyclopedia of Type Strains, Phase IV (KMG-IV): sequencing the most valuable type-strain genomes for metagenomic binning, comparative biology and taxonomic classification.</title>
        <authorList>
            <person name="Goeker M."/>
        </authorList>
    </citation>
    <scope>NUCLEOTIDE SEQUENCE [LARGE SCALE GENOMIC DNA]</scope>
    <source>
        <strain evidence="4 5">DSM 28556</strain>
    </source>
</reference>
<proteinExistence type="predicted"/>
<protein>
    <submittedName>
        <fullName evidence="4">Uncharacterized protein DUF1510</fullName>
    </submittedName>
</protein>
<dbReference type="Pfam" id="PF07423">
    <property type="entry name" value="DUF1510"/>
    <property type="match status" value="1"/>
</dbReference>
<organism evidence="4 5">
    <name type="scientific">Pseudogracilibacillus auburnensis</name>
    <dbReference type="NCBI Taxonomy" id="1494959"/>
    <lineage>
        <taxon>Bacteria</taxon>
        <taxon>Bacillati</taxon>
        <taxon>Bacillota</taxon>
        <taxon>Bacilli</taxon>
        <taxon>Bacillales</taxon>
        <taxon>Bacillaceae</taxon>
        <taxon>Pseudogracilibacillus</taxon>
    </lineage>
</organism>
<gene>
    <name evidence="4" type="ORF">DFR56_10791</name>
</gene>
<feature type="compositionally biased region" description="Acidic residues" evidence="1">
    <location>
        <begin position="86"/>
        <end position="103"/>
    </location>
</feature>
<keyword evidence="2" id="KW-1133">Transmembrane helix</keyword>
<evidence type="ECO:0000256" key="1">
    <source>
        <dbReference type="SAM" id="MobiDB-lite"/>
    </source>
</evidence>
<dbReference type="RefSeq" id="WP_158525605.1">
    <property type="nucleotide sequence ID" value="NZ_JADIJL010000012.1"/>
</dbReference>
<feature type="transmembrane region" description="Helical" evidence="2">
    <location>
        <begin position="21"/>
        <end position="43"/>
    </location>
</feature>
<evidence type="ECO:0000259" key="3">
    <source>
        <dbReference type="Pfam" id="PF07423"/>
    </source>
</evidence>
<keyword evidence="2" id="KW-0812">Transmembrane</keyword>
<evidence type="ECO:0000313" key="5">
    <source>
        <dbReference type="Proteomes" id="UP000247978"/>
    </source>
</evidence>
<dbReference type="Proteomes" id="UP000247978">
    <property type="component" value="Unassembled WGS sequence"/>
</dbReference>
<evidence type="ECO:0000313" key="4">
    <source>
        <dbReference type="EMBL" id="PXW86572.1"/>
    </source>
</evidence>
<accession>A0A2V3VXA7</accession>
<dbReference type="AlphaFoldDB" id="A0A2V3VXA7"/>
<dbReference type="OrthoDB" id="2168558at2"/>
<evidence type="ECO:0000256" key="2">
    <source>
        <dbReference type="SAM" id="Phobius"/>
    </source>
</evidence>
<sequence length="220" mass="24980">MSEYRRVSRADKHTKRRKNKRNLLFFTGLAVFFVIILFALIAFGNKDKETVTENNQEEANQKALDKNEEENTNEQENTETDNNTDTSDDETSEEANEIEDAEEVVVQQVDSTDPNVIEAYTGNWAPIGTVQQGTHTTNYNEGSDDRKEIKSAVSEVTGISDAEMIEHWVGNGGEQKVISTVSNKDASEFYHVYLSWIDVEGWQVTKVERIKEFQKKTGSD</sequence>
<feature type="region of interest" description="Disordered" evidence="1">
    <location>
        <begin position="51"/>
        <end position="105"/>
    </location>
</feature>
<keyword evidence="5" id="KW-1185">Reference proteome</keyword>
<comment type="caution">
    <text evidence="4">The sequence shown here is derived from an EMBL/GenBank/DDBJ whole genome shotgun (WGS) entry which is preliminary data.</text>
</comment>